<accession>A0A8S4SJR5</accession>
<organism evidence="1 2">
    <name type="scientific">Pararge aegeria aegeria</name>
    <dbReference type="NCBI Taxonomy" id="348720"/>
    <lineage>
        <taxon>Eukaryota</taxon>
        <taxon>Metazoa</taxon>
        <taxon>Ecdysozoa</taxon>
        <taxon>Arthropoda</taxon>
        <taxon>Hexapoda</taxon>
        <taxon>Insecta</taxon>
        <taxon>Pterygota</taxon>
        <taxon>Neoptera</taxon>
        <taxon>Endopterygota</taxon>
        <taxon>Lepidoptera</taxon>
        <taxon>Glossata</taxon>
        <taxon>Ditrysia</taxon>
        <taxon>Papilionoidea</taxon>
        <taxon>Nymphalidae</taxon>
        <taxon>Satyrinae</taxon>
        <taxon>Satyrini</taxon>
        <taxon>Parargina</taxon>
        <taxon>Pararge</taxon>
    </lineage>
</organism>
<evidence type="ECO:0000313" key="1">
    <source>
        <dbReference type="EMBL" id="CAH2269552.1"/>
    </source>
</evidence>
<name>A0A8S4SJR5_9NEOP</name>
<gene>
    <name evidence="1" type="primary">jg26032</name>
    <name evidence="1" type="ORF">PAEG_LOCUS27760</name>
</gene>
<keyword evidence="2" id="KW-1185">Reference proteome</keyword>
<protein>
    <submittedName>
        <fullName evidence="1">Jg26032 protein</fullName>
    </submittedName>
</protein>
<dbReference type="EMBL" id="CAKXAJ010026535">
    <property type="protein sequence ID" value="CAH2269552.1"/>
    <property type="molecule type" value="Genomic_DNA"/>
</dbReference>
<proteinExistence type="predicted"/>
<dbReference type="Proteomes" id="UP000838756">
    <property type="component" value="Unassembled WGS sequence"/>
</dbReference>
<evidence type="ECO:0000313" key="2">
    <source>
        <dbReference type="Proteomes" id="UP000838756"/>
    </source>
</evidence>
<dbReference type="AlphaFoldDB" id="A0A8S4SJR5"/>
<sequence>RALCPGSRSSRHVPTAVNLSIDSTIRNLFALTLQRLHLDSAGSESEKSKFG</sequence>
<feature type="non-terminal residue" evidence="1">
    <location>
        <position position="1"/>
    </location>
</feature>
<comment type="caution">
    <text evidence="1">The sequence shown here is derived from an EMBL/GenBank/DDBJ whole genome shotgun (WGS) entry which is preliminary data.</text>
</comment>
<reference evidence="1" key="1">
    <citation type="submission" date="2022-03" db="EMBL/GenBank/DDBJ databases">
        <authorList>
            <person name="Lindestad O."/>
        </authorList>
    </citation>
    <scope>NUCLEOTIDE SEQUENCE</scope>
</reference>